<dbReference type="WBParaSite" id="SBAD_0000577001-mRNA-1">
    <property type="protein sequence ID" value="SBAD_0000577001-mRNA-1"/>
    <property type="gene ID" value="SBAD_0000577001"/>
</dbReference>
<keyword evidence="1" id="KW-0472">Membrane</keyword>
<evidence type="ECO:0000313" key="2">
    <source>
        <dbReference type="EMBL" id="VDP07551.1"/>
    </source>
</evidence>
<evidence type="ECO:0000256" key="1">
    <source>
        <dbReference type="SAM" id="Phobius"/>
    </source>
</evidence>
<dbReference type="AlphaFoldDB" id="A0A183IPK1"/>
<keyword evidence="3" id="KW-1185">Reference proteome</keyword>
<feature type="transmembrane region" description="Helical" evidence="1">
    <location>
        <begin position="7"/>
        <end position="26"/>
    </location>
</feature>
<keyword evidence="1" id="KW-1133">Transmembrane helix</keyword>
<reference evidence="2 3" key="2">
    <citation type="submission" date="2018-11" db="EMBL/GenBank/DDBJ databases">
        <authorList>
            <consortium name="Pathogen Informatics"/>
        </authorList>
    </citation>
    <scope>NUCLEOTIDE SEQUENCE [LARGE SCALE GENOMIC DNA]</scope>
</reference>
<accession>A0A183IPK1</accession>
<dbReference type="EMBL" id="UZAM01009069">
    <property type="protein sequence ID" value="VDP07551.1"/>
    <property type="molecule type" value="Genomic_DNA"/>
</dbReference>
<proteinExistence type="predicted"/>
<name>A0A183IPK1_9BILA</name>
<evidence type="ECO:0000313" key="3">
    <source>
        <dbReference type="Proteomes" id="UP000270296"/>
    </source>
</evidence>
<sequence>MAKSWQVFVTVPLLSLAIGMLLGAVLRDDWHVRWWSCSPTENSTADLNNDFGKAAQRTLPRNNSTASFLIQQCTEQSLLFNIWNTKKNTVHHVSLPLFLITMVSMSFSILFGVFAIACSVVTRLRSVFLMDKWSCQQDYLASVLRYHRDANAWVVSR</sequence>
<reference evidence="4" key="1">
    <citation type="submission" date="2016-06" db="UniProtKB">
        <authorList>
            <consortium name="WormBaseParasite"/>
        </authorList>
    </citation>
    <scope>IDENTIFICATION</scope>
</reference>
<evidence type="ECO:0000313" key="4">
    <source>
        <dbReference type="WBParaSite" id="SBAD_0000577001-mRNA-1"/>
    </source>
</evidence>
<protein>
    <submittedName>
        <fullName evidence="4">Transmembrane protein</fullName>
    </submittedName>
</protein>
<feature type="transmembrane region" description="Helical" evidence="1">
    <location>
        <begin position="97"/>
        <end position="122"/>
    </location>
</feature>
<organism evidence="4">
    <name type="scientific">Soboliphyme baturini</name>
    <dbReference type="NCBI Taxonomy" id="241478"/>
    <lineage>
        <taxon>Eukaryota</taxon>
        <taxon>Metazoa</taxon>
        <taxon>Ecdysozoa</taxon>
        <taxon>Nematoda</taxon>
        <taxon>Enoplea</taxon>
        <taxon>Dorylaimia</taxon>
        <taxon>Dioctophymatida</taxon>
        <taxon>Dioctophymatoidea</taxon>
        <taxon>Soboliphymatidae</taxon>
        <taxon>Soboliphyme</taxon>
    </lineage>
</organism>
<keyword evidence="1" id="KW-0812">Transmembrane</keyword>
<dbReference type="Proteomes" id="UP000270296">
    <property type="component" value="Unassembled WGS sequence"/>
</dbReference>
<gene>
    <name evidence="2" type="ORF">SBAD_LOCUS5548</name>
</gene>